<sequence length="498" mass="55634">MQERRAATMGISEETFFFDPRSQGTLQQQIQEMVAQGILSGRFRVGEKLPSSRKLAAHLGVSRITVTLAYTELMADAYIFTRGKSGYFVSPDAPQSPKFLASHVPAGNGVDWSRAMGRRFSNVPRPDKPADWRTYHAPFIYGQADNTLFDHQNWRNCALRALGQREFDSLATDAFQQDDPILVEYIARHSLPRRGIIARPEEIIVTLGAQNALWIAAQILLTQRRTATVENPSYYGLREVLTPTRCKEIRVDIDADGLPPDAIPTETDVLFTTPSHQCPSTVTMPLARRQALMARAAKDDFLIVEDDYEYEMSFLKAATPALKSMDHDGRVIYIGSFSKSLFPGLRLGYMVGSEEFIREARELRSAMLRHPPGHMQRTTAYFLSLGHYDALLRRQGRAFHRRRNVMTAAIEEYGLRIAGSGSFGGSSLWMRAPDGTDTDALAHDLRAHGVLIEPGGVYFDDGLKPTNYYRLAYSSVSEDRIPAGIARIATALKNAPKA</sequence>
<dbReference type="InterPro" id="IPR036388">
    <property type="entry name" value="WH-like_DNA-bd_sf"/>
</dbReference>
<dbReference type="EMBL" id="OCTN01000008">
    <property type="protein sequence ID" value="SOH95174.1"/>
    <property type="molecule type" value="Genomic_DNA"/>
</dbReference>
<feature type="domain" description="HTH gntR-type" evidence="6">
    <location>
        <begin position="24"/>
        <end position="92"/>
    </location>
</feature>
<dbReference type="GO" id="GO:0003700">
    <property type="term" value="F:DNA-binding transcription factor activity"/>
    <property type="evidence" value="ECO:0007669"/>
    <property type="project" value="InterPro"/>
</dbReference>
<keyword evidence="8" id="KW-1185">Reference proteome</keyword>
<gene>
    <name evidence="7" type="ORF">SAMN06273572_10846</name>
</gene>
<dbReference type="SUPFAM" id="SSF53383">
    <property type="entry name" value="PLP-dependent transferases"/>
    <property type="match status" value="1"/>
</dbReference>
<keyword evidence="2" id="KW-0663">Pyridoxal phosphate</keyword>
<evidence type="ECO:0000313" key="7">
    <source>
        <dbReference type="EMBL" id="SOH95174.1"/>
    </source>
</evidence>
<protein>
    <submittedName>
        <fullName evidence="7">GntR family transcriptional regulator / MocR family aminotransferase</fullName>
    </submittedName>
</protein>
<dbReference type="PANTHER" id="PTHR46577:SF1">
    <property type="entry name" value="HTH-TYPE TRANSCRIPTIONAL REGULATORY PROTEIN GABR"/>
    <property type="match status" value="1"/>
</dbReference>
<dbReference type="Pfam" id="PF00392">
    <property type="entry name" value="GntR"/>
    <property type="match status" value="1"/>
</dbReference>
<dbReference type="CDD" id="cd07377">
    <property type="entry name" value="WHTH_GntR"/>
    <property type="match status" value="1"/>
</dbReference>
<dbReference type="GO" id="GO:0030170">
    <property type="term" value="F:pyridoxal phosphate binding"/>
    <property type="evidence" value="ECO:0007669"/>
    <property type="project" value="InterPro"/>
</dbReference>
<dbReference type="InterPro" id="IPR015421">
    <property type="entry name" value="PyrdxlP-dep_Trfase_major"/>
</dbReference>
<dbReference type="CDD" id="cd00609">
    <property type="entry name" value="AAT_like"/>
    <property type="match status" value="1"/>
</dbReference>
<dbReference type="InterPro" id="IPR004839">
    <property type="entry name" value="Aminotransferase_I/II_large"/>
</dbReference>
<dbReference type="Gene3D" id="1.10.10.10">
    <property type="entry name" value="Winged helix-like DNA-binding domain superfamily/Winged helix DNA-binding domain"/>
    <property type="match status" value="1"/>
</dbReference>
<evidence type="ECO:0000256" key="1">
    <source>
        <dbReference type="ARBA" id="ARBA00005384"/>
    </source>
</evidence>
<dbReference type="SMART" id="SM00345">
    <property type="entry name" value="HTH_GNTR"/>
    <property type="match status" value="1"/>
</dbReference>
<keyword evidence="3" id="KW-0805">Transcription regulation</keyword>
<dbReference type="Gene3D" id="3.40.640.10">
    <property type="entry name" value="Type I PLP-dependent aspartate aminotransferase-like (Major domain)"/>
    <property type="match status" value="1"/>
</dbReference>
<dbReference type="SUPFAM" id="SSF46785">
    <property type="entry name" value="Winged helix' DNA-binding domain"/>
    <property type="match status" value="1"/>
</dbReference>
<accession>A0A2C9CV44</accession>
<keyword evidence="7" id="KW-0032">Aminotransferase</keyword>
<evidence type="ECO:0000256" key="4">
    <source>
        <dbReference type="ARBA" id="ARBA00023125"/>
    </source>
</evidence>
<dbReference type="Pfam" id="PF00155">
    <property type="entry name" value="Aminotran_1_2"/>
    <property type="match status" value="1"/>
</dbReference>
<keyword evidence="4" id="KW-0238">DNA-binding</keyword>
<proteinExistence type="inferred from homology"/>
<evidence type="ECO:0000256" key="3">
    <source>
        <dbReference type="ARBA" id="ARBA00023015"/>
    </source>
</evidence>
<name>A0A2C9CV44_9RHOB</name>
<evidence type="ECO:0000256" key="5">
    <source>
        <dbReference type="ARBA" id="ARBA00023163"/>
    </source>
</evidence>
<organism evidence="7 8">
    <name type="scientific">Pontivivens marinum</name>
    <dbReference type="NCBI Taxonomy" id="1690039"/>
    <lineage>
        <taxon>Bacteria</taxon>
        <taxon>Pseudomonadati</taxon>
        <taxon>Pseudomonadota</taxon>
        <taxon>Alphaproteobacteria</taxon>
        <taxon>Rhodobacterales</taxon>
        <taxon>Paracoccaceae</taxon>
        <taxon>Pontivivens</taxon>
    </lineage>
</organism>
<dbReference type="AlphaFoldDB" id="A0A2C9CV44"/>
<dbReference type="GO" id="GO:0008483">
    <property type="term" value="F:transaminase activity"/>
    <property type="evidence" value="ECO:0007669"/>
    <property type="project" value="UniProtKB-KW"/>
</dbReference>
<dbReference type="InterPro" id="IPR051446">
    <property type="entry name" value="HTH_trans_reg/aminotransferase"/>
</dbReference>
<evidence type="ECO:0000259" key="6">
    <source>
        <dbReference type="PROSITE" id="PS50949"/>
    </source>
</evidence>
<keyword evidence="7" id="KW-0808">Transferase</keyword>
<comment type="similarity">
    <text evidence="1">In the C-terminal section; belongs to the class-I pyridoxal-phosphate-dependent aminotransferase family.</text>
</comment>
<dbReference type="PRINTS" id="PR00035">
    <property type="entry name" value="HTHGNTR"/>
</dbReference>
<dbReference type="InterPro" id="IPR036390">
    <property type="entry name" value="WH_DNA-bd_sf"/>
</dbReference>
<reference evidence="8" key="1">
    <citation type="submission" date="2017-09" db="EMBL/GenBank/DDBJ databases">
        <authorList>
            <person name="Varghese N."/>
            <person name="Submissions S."/>
        </authorList>
    </citation>
    <scope>NUCLEOTIDE SEQUENCE [LARGE SCALE GENOMIC DNA]</scope>
    <source>
        <strain evidence="8">C7</strain>
    </source>
</reference>
<dbReference type="Proteomes" id="UP000220034">
    <property type="component" value="Unassembled WGS sequence"/>
</dbReference>
<evidence type="ECO:0000313" key="8">
    <source>
        <dbReference type="Proteomes" id="UP000220034"/>
    </source>
</evidence>
<evidence type="ECO:0000256" key="2">
    <source>
        <dbReference type="ARBA" id="ARBA00022898"/>
    </source>
</evidence>
<dbReference type="GO" id="GO:0003677">
    <property type="term" value="F:DNA binding"/>
    <property type="evidence" value="ECO:0007669"/>
    <property type="project" value="UniProtKB-KW"/>
</dbReference>
<keyword evidence="5" id="KW-0804">Transcription</keyword>
<dbReference type="InterPro" id="IPR000524">
    <property type="entry name" value="Tscrpt_reg_HTH_GntR"/>
</dbReference>
<dbReference type="PANTHER" id="PTHR46577">
    <property type="entry name" value="HTH-TYPE TRANSCRIPTIONAL REGULATORY PROTEIN GABR"/>
    <property type="match status" value="1"/>
</dbReference>
<dbReference type="PROSITE" id="PS50949">
    <property type="entry name" value="HTH_GNTR"/>
    <property type="match status" value="1"/>
</dbReference>
<dbReference type="InterPro" id="IPR015424">
    <property type="entry name" value="PyrdxlP-dep_Trfase"/>
</dbReference>